<name>A0AAV0W8L5_9HEMI</name>
<sequence length="90" mass="10231">MCIPGSNANVERIFSDMNNLWTDDKSRFDVKTVKAMLVVKHFFTEDCSGFHDFLLGNKKLLKHIDSSEKYLPKESKTVILNTQASTSNTC</sequence>
<gene>
    <name evidence="1" type="ORF">MEUPH1_LOCUS8448</name>
</gene>
<evidence type="ECO:0008006" key="3">
    <source>
        <dbReference type="Google" id="ProtNLM"/>
    </source>
</evidence>
<dbReference type="AlphaFoldDB" id="A0AAV0W8L5"/>
<evidence type="ECO:0000313" key="1">
    <source>
        <dbReference type="EMBL" id="CAI6352171.1"/>
    </source>
</evidence>
<dbReference type="Proteomes" id="UP001160148">
    <property type="component" value="Unassembled WGS sequence"/>
</dbReference>
<keyword evidence="2" id="KW-1185">Reference proteome</keyword>
<evidence type="ECO:0000313" key="2">
    <source>
        <dbReference type="Proteomes" id="UP001160148"/>
    </source>
</evidence>
<comment type="caution">
    <text evidence="1">The sequence shown here is derived from an EMBL/GenBank/DDBJ whole genome shotgun (WGS) entry which is preliminary data.</text>
</comment>
<reference evidence="1 2" key="1">
    <citation type="submission" date="2023-01" db="EMBL/GenBank/DDBJ databases">
        <authorList>
            <person name="Whitehead M."/>
        </authorList>
    </citation>
    <scope>NUCLEOTIDE SEQUENCE [LARGE SCALE GENOMIC DNA]</scope>
</reference>
<proteinExistence type="predicted"/>
<organism evidence="1 2">
    <name type="scientific">Macrosiphum euphorbiae</name>
    <name type="common">potato aphid</name>
    <dbReference type="NCBI Taxonomy" id="13131"/>
    <lineage>
        <taxon>Eukaryota</taxon>
        <taxon>Metazoa</taxon>
        <taxon>Ecdysozoa</taxon>
        <taxon>Arthropoda</taxon>
        <taxon>Hexapoda</taxon>
        <taxon>Insecta</taxon>
        <taxon>Pterygota</taxon>
        <taxon>Neoptera</taxon>
        <taxon>Paraneoptera</taxon>
        <taxon>Hemiptera</taxon>
        <taxon>Sternorrhyncha</taxon>
        <taxon>Aphidomorpha</taxon>
        <taxon>Aphidoidea</taxon>
        <taxon>Aphididae</taxon>
        <taxon>Macrosiphini</taxon>
        <taxon>Macrosiphum</taxon>
    </lineage>
</organism>
<dbReference type="EMBL" id="CARXXK010000001">
    <property type="protein sequence ID" value="CAI6352171.1"/>
    <property type="molecule type" value="Genomic_DNA"/>
</dbReference>
<accession>A0AAV0W8L5</accession>
<protein>
    <recommendedName>
        <fullName evidence="3">Transposase</fullName>
    </recommendedName>
</protein>